<dbReference type="GO" id="GO:0010181">
    <property type="term" value="F:FMN binding"/>
    <property type="evidence" value="ECO:0007669"/>
    <property type="project" value="UniProtKB-UniRule"/>
</dbReference>
<gene>
    <name evidence="7" type="primary">msrQ</name>
    <name evidence="9" type="ORF">GbCGDNIH3_1953</name>
</gene>
<evidence type="ECO:0000256" key="1">
    <source>
        <dbReference type="ARBA" id="ARBA00004141"/>
    </source>
</evidence>
<comment type="subunit">
    <text evidence="7">Heterodimer of a catalytic subunit (MsrP) and a heme-binding subunit (MsrQ).</text>
</comment>
<dbReference type="GO" id="GO:0020037">
    <property type="term" value="F:heme binding"/>
    <property type="evidence" value="ECO:0007669"/>
    <property type="project" value="UniProtKB-UniRule"/>
</dbReference>
<comment type="caution">
    <text evidence="7">Lacks conserved residue(s) required for the propagation of feature annotation.</text>
</comment>
<comment type="cofactor">
    <cofactor evidence="7">
        <name>FMN</name>
        <dbReference type="ChEBI" id="CHEBI:58210"/>
    </cofactor>
    <text evidence="7">Binds 1 FMN per subunit.</text>
</comment>
<dbReference type="EMBL" id="CP003181">
    <property type="protein sequence ID" value="AHJ63838.1"/>
    <property type="molecule type" value="Genomic_DNA"/>
</dbReference>
<evidence type="ECO:0000256" key="4">
    <source>
        <dbReference type="ARBA" id="ARBA00022989"/>
    </source>
</evidence>
<dbReference type="GO" id="GO:0009055">
    <property type="term" value="F:electron transfer activity"/>
    <property type="evidence" value="ECO:0007669"/>
    <property type="project" value="UniProtKB-UniRule"/>
</dbReference>
<dbReference type="GO" id="GO:0046872">
    <property type="term" value="F:metal ion binding"/>
    <property type="evidence" value="ECO:0007669"/>
    <property type="project" value="UniProtKB-KW"/>
</dbReference>
<dbReference type="PANTHER" id="PTHR36964:SF1">
    <property type="entry name" value="PROTEIN-METHIONINE-SULFOXIDE REDUCTASE HEME-BINDING SUBUNIT MSRQ"/>
    <property type="match status" value="1"/>
</dbReference>
<feature type="transmembrane region" description="Helical" evidence="7">
    <location>
        <begin position="209"/>
        <end position="233"/>
    </location>
</feature>
<evidence type="ECO:0000256" key="3">
    <source>
        <dbReference type="ARBA" id="ARBA00022692"/>
    </source>
</evidence>
<dbReference type="Pfam" id="PF01794">
    <property type="entry name" value="Ferric_reduct"/>
    <property type="match status" value="1"/>
</dbReference>
<feature type="transmembrane region" description="Helical" evidence="7">
    <location>
        <begin position="122"/>
        <end position="143"/>
    </location>
</feature>
<reference evidence="10" key="1">
    <citation type="submission" date="2012-06" db="EMBL/GenBank/DDBJ databases">
        <title>Genome analysis of multiple Granulibacter bethesdensis isolates demonstrates substantial genome diversity.</title>
        <authorList>
            <person name="Greenberg D.E."/>
            <person name="Porcella S.F."/>
            <person name="Zarember K."/>
            <person name="Zelazny A.M."/>
            <person name="Bruno D."/>
            <person name="Martens C."/>
            <person name="Barbian K.D."/>
            <person name="Jaske E."/>
            <person name="Holland S.M."/>
        </authorList>
    </citation>
    <scope>NUCLEOTIDE SEQUENCE [LARGE SCALE GENOMIC DNA]</scope>
    <source>
        <strain evidence="10">CGDNIH3</strain>
    </source>
</reference>
<evidence type="ECO:0000259" key="8">
    <source>
        <dbReference type="Pfam" id="PF01794"/>
    </source>
</evidence>
<dbReference type="InterPro" id="IPR013130">
    <property type="entry name" value="Fe3_Rdtase_TM_dom"/>
</dbReference>
<protein>
    <recommendedName>
        <fullName evidence="7">Protein-methionine-sulfoxide reductase heme-binding subunit MsrQ</fullName>
    </recommendedName>
    <alternativeName>
        <fullName evidence="7">Flavocytochrome MsrQ</fullName>
    </alternativeName>
</protein>
<dbReference type="PANTHER" id="PTHR36964">
    <property type="entry name" value="PROTEIN-METHIONINE-SULFOXIDE REDUCTASE HEME-BINDING SUBUNIT MSRQ"/>
    <property type="match status" value="1"/>
</dbReference>
<name>A0AAN0RF73_9PROT</name>
<comment type="cofactor">
    <cofactor evidence="7">
        <name>heme b</name>
        <dbReference type="ChEBI" id="CHEBI:60344"/>
    </cofactor>
    <text evidence="7">Binds 1 heme b (iron(II)-protoporphyrin IX) group per subunit.</text>
</comment>
<dbReference type="AlphaFoldDB" id="A0AAN0RF73"/>
<feature type="transmembrane region" description="Helical" evidence="7">
    <location>
        <begin position="163"/>
        <end position="181"/>
    </location>
</feature>
<accession>A0AAN0RF73</accession>
<dbReference type="InterPro" id="IPR022837">
    <property type="entry name" value="MsrQ-like"/>
</dbReference>
<keyword evidence="7" id="KW-0349">Heme</keyword>
<comment type="similarity">
    <text evidence="7">Belongs to the MsrQ family.</text>
</comment>
<keyword evidence="4 7" id="KW-1133">Transmembrane helix</keyword>
<organism evidence="9 10">
    <name type="scientific">Granulibacter bethesdensis</name>
    <dbReference type="NCBI Taxonomy" id="364410"/>
    <lineage>
        <taxon>Bacteria</taxon>
        <taxon>Pseudomonadati</taxon>
        <taxon>Pseudomonadota</taxon>
        <taxon>Alphaproteobacteria</taxon>
        <taxon>Acetobacterales</taxon>
        <taxon>Acetobacteraceae</taxon>
        <taxon>Granulibacter</taxon>
    </lineage>
</organism>
<feature type="transmembrane region" description="Helical" evidence="7">
    <location>
        <begin position="21"/>
        <end position="39"/>
    </location>
</feature>
<proteinExistence type="inferred from homology"/>
<evidence type="ECO:0000256" key="6">
    <source>
        <dbReference type="ARBA" id="ARBA00023136"/>
    </source>
</evidence>
<evidence type="ECO:0000256" key="5">
    <source>
        <dbReference type="ARBA" id="ARBA00023004"/>
    </source>
</evidence>
<comment type="subcellular location">
    <subcellularLocation>
        <location evidence="7">Cell membrane</location>
        <topology evidence="7">Multi-pass membrane protein</topology>
    </subcellularLocation>
    <subcellularLocation>
        <location evidence="1">Membrane</location>
        <topology evidence="1">Multi-pass membrane protein</topology>
    </subcellularLocation>
</comment>
<evidence type="ECO:0000256" key="7">
    <source>
        <dbReference type="HAMAP-Rule" id="MF_01207"/>
    </source>
</evidence>
<dbReference type="HAMAP" id="MF_01207">
    <property type="entry name" value="MsrQ"/>
    <property type="match status" value="1"/>
</dbReference>
<evidence type="ECO:0000313" key="10">
    <source>
        <dbReference type="Proteomes" id="UP000019438"/>
    </source>
</evidence>
<evidence type="ECO:0000313" key="9">
    <source>
        <dbReference type="EMBL" id="AHJ63838.1"/>
    </source>
</evidence>
<comment type="function">
    <text evidence="7">Part of the MsrPQ system that repairs oxidized periplasmic proteins containing methionine sulfoxide residues (Met-O), using respiratory chain electrons. Thus protects these proteins from oxidative-stress damage caused by reactive species of oxygen and chlorine generated by the host defense mechanisms. MsrPQ is essential for the maintenance of envelope integrity under bleach stress, rescuing a wide series of structurally unrelated periplasmic proteins from methionine oxidation. MsrQ provides electrons for reduction to the reductase catalytic subunit MsrP, using the quinone pool of the respiratory chain.</text>
</comment>
<keyword evidence="2 7" id="KW-0813">Transport</keyword>
<dbReference type="RefSeq" id="WP_025287284.1">
    <property type="nucleotide sequence ID" value="NZ_CP003181.2"/>
</dbReference>
<keyword evidence="3 7" id="KW-0812">Transmembrane</keyword>
<keyword evidence="7" id="KW-0249">Electron transport</keyword>
<keyword evidence="7" id="KW-0479">Metal-binding</keyword>
<feature type="transmembrane region" description="Helical" evidence="7">
    <location>
        <begin position="59"/>
        <end position="80"/>
    </location>
</feature>
<feature type="transmembrane region" description="Helical" evidence="7">
    <location>
        <begin position="265"/>
        <end position="282"/>
    </location>
</feature>
<evidence type="ECO:0000256" key="2">
    <source>
        <dbReference type="ARBA" id="ARBA00022448"/>
    </source>
</evidence>
<keyword evidence="7" id="KW-0288">FMN</keyword>
<dbReference type="GO" id="GO:0005886">
    <property type="term" value="C:plasma membrane"/>
    <property type="evidence" value="ECO:0007669"/>
    <property type="project" value="UniProtKB-SubCell"/>
</dbReference>
<dbReference type="GO" id="GO:0030091">
    <property type="term" value="P:protein repair"/>
    <property type="evidence" value="ECO:0007669"/>
    <property type="project" value="UniProtKB-UniRule"/>
</dbReference>
<feature type="transmembrane region" description="Helical" evidence="7">
    <location>
        <begin position="92"/>
        <end position="110"/>
    </location>
</feature>
<keyword evidence="6 7" id="KW-0472">Membrane</keyword>
<keyword evidence="7" id="KW-1003">Cell membrane</keyword>
<keyword evidence="7" id="KW-0285">Flavoprotein</keyword>
<feature type="domain" description="Ferric oxidoreductase" evidence="8">
    <location>
        <begin position="59"/>
        <end position="171"/>
    </location>
</feature>
<dbReference type="Proteomes" id="UP000019438">
    <property type="component" value="Chromosome"/>
</dbReference>
<dbReference type="KEGG" id="gbc:GbCGDNIH3_1953"/>
<keyword evidence="5 7" id="KW-0408">Iron</keyword>
<dbReference type="GO" id="GO:0016679">
    <property type="term" value="F:oxidoreductase activity, acting on diphenols and related substances as donors"/>
    <property type="evidence" value="ECO:0007669"/>
    <property type="project" value="TreeGrafter"/>
</dbReference>
<sequence>MTERMPRQGWVPWHDRAGRFSLLRLMVLLCLLYPAAHLLKSGLYQELGAEPLKAALHETGRWTISFLLVSLAITPLREALSWPRLLIVRRMIGVGTACYALLHLALYGVYENGRLWLICSEIGSHFYLLIGLVALCGLVVLAVTSTDSWMRRLGRRWKKLHRAVYVLMLLALAHGFIQAKIDISQESVWSGIFCALMAWRLWPRQHRGWGAAIVLSLAAIPATALLEAAWYGLVRGLNWHLVLSANWPPDLATAWRMTITLGPRPAWEVAVLACMVIAAVSWRRWFVSRQQWKAAERNGG</sequence>
<feature type="transmembrane region" description="Helical" evidence="7">
    <location>
        <begin position="187"/>
        <end position="202"/>
    </location>
</feature>